<dbReference type="InterPro" id="IPR036871">
    <property type="entry name" value="PX_dom_sf"/>
</dbReference>
<comment type="similarity">
    <text evidence="3">Belongs to the YPT35 family.</text>
</comment>
<feature type="domain" description="PX" evidence="11">
    <location>
        <begin position="100"/>
        <end position="228"/>
    </location>
</feature>
<dbReference type="OrthoDB" id="10254720at2759"/>
<feature type="region of interest" description="Disordered" evidence="10">
    <location>
        <begin position="1"/>
        <end position="24"/>
    </location>
</feature>
<gene>
    <name evidence="12" type="ORF">CALVIDRAFT_559575</name>
</gene>
<evidence type="ECO:0000256" key="7">
    <source>
        <dbReference type="ARBA" id="ARBA00033728"/>
    </source>
</evidence>
<evidence type="ECO:0000256" key="2">
    <source>
        <dbReference type="ARBA" id="ARBA00004177"/>
    </source>
</evidence>
<keyword evidence="6" id="KW-0472">Membrane</keyword>
<dbReference type="InterPro" id="IPR001683">
    <property type="entry name" value="PX_dom"/>
</dbReference>
<dbReference type="EMBL" id="KV417266">
    <property type="protein sequence ID" value="KZP01779.1"/>
    <property type="molecule type" value="Genomic_DNA"/>
</dbReference>
<sequence length="228" mass="25363">MAPKPANSVALPSPIPEEGPSARSSITITVDHPFANAHGLLQVDRRIDVEEEEQFWEEFPSEDEFFDPQLPSSNRSTRSRSTVASLRLADNSQEDTGSFSRNVSIPGWSFVGDKVGAAYVVFDCAIQTKEGTTIHILKRYSAFLHLLQELEKAVPVSTIVKLPNSNVSLTGTQELKAVLPAFPPKNTFAKYRPAFLEKRRRRLQSWLAAVLLHPTLGGLPQVRTWVIE</sequence>
<name>A0A167SC75_CALVF</name>
<organism evidence="12 13">
    <name type="scientific">Calocera viscosa (strain TUFC12733)</name>
    <dbReference type="NCBI Taxonomy" id="1330018"/>
    <lineage>
        <taxon>Eukaryota</taxon>
        <taxon>Fungi</taxon>
        <taxon>Dikarya</taxon>
        <taxon>Basidiomycota</taxon>
        <taxon>Agaricomycotina</taxon>
        <taxon>Dacrymycetes</taxon>
        <taxon>Dacrymycetales</taxon>
        <taxon>Dacrymycetaceae</taxon>
        <taxon>Calocera</taxon>
    </lineage>
</organism>
<evidence type="ECO:0000256" key="3">
    <source>
        <dbReference type="ARBA" id="ARBA00007426"/>
    </source>
</evidence>
<dbReference type="Proteomes" id="UP000076738">
    <property type="component" value="Unassembled WGS sequence"/>
</dbReference>
<evidence type="ECO:0000256" key="9">
    <source>
        <dbReference type="ARBA" id="ARBA00033785"/>
    </source>
</evidence>
<evidence type="ECO:0000256" key="10">
    <source>
        <dbReference type="SAM" id="MobiDB-lite"/>
    </source>
</evidence>
<dbReference type="SUPFAM" id="SSF64268">
    <property type="entry name" value="PX domain"/>
    <property type="match status" value="1"/>
</dbReference>
<evidence type="ECO:0000256" key="1">
    <source>
        <dbReference type="ARBA" id="ARBA00004148"/>
    </source>
</evidence>
<reference evidence="12 13" key="1">
    <citation type="journal article" date="2016" name="Mol. Biol. Evol.">
        <title>Comparative Genomics of Early-Diverging Mushroom-Forming Fungi Provides Insights into the Origins of Lignocellulose Decay Capabilities.</title>
        <authorList>
            <person name="Nagy L.G."/>
            <person name="Riley R."/>
            <person name="Tritt A."/>
            <person name="Adam C."/>
            <person name="Daum C."/>
            <person name="Floudas D."/>
            <person name="Sun H."/>
            <person name="Yadav J.S."/>
            <person name="Pangilinan J."/>
            <person name="Larsson K.H."/>
            <person name="Matsuura K."/>
            <person name="Barry K."/>
            <person name="Labutti K."/>
            <person name="Kuo R."/>
            <person name="Ohm R.A."/>
            <person name="Bhattacharya S.S."/>
            <person name="Shirouzu T."/>
            <person name="Yoshinaga Y."/>
            <person name="Martin F.M."/>
            <person name="Grigoriev I.V."/>
            <person name="Hibbett D.S."/>
        </authorList>
    </citation>
    <scope>NUCLEOTIDE SEQUENCE [LARGE SCALE GENOMIC DNA]</scope>
    <source>
        <strain evidence="12 13">TUFC12733</strain>
    </source>
</reference>
<dbReference type="Gene3D" id="3.30.1520.10">
    <property type="entry name" value="Phox-like domain"/>
    <property type="match status" value="1"/>
</dbReference>
<keyword evidence="13" id="KW-1185">Reference proteome</keyword>
<keyword evidence="5" id="KW-0967">Endosome</keyword>
<accession>A0A167SC75</accession>
<evidence type="ECO:0000256" key="5">
    <source>
        <dbReference type="ARBA" id="ARBA00022753"/>
    </source>
</evidence>
<comment type="function">
    <text evidence="7">Recruits the lipid transfer protein VPS13 to endosomal and vacuolar membranes.</text>
</comment>
<evidence type="ECO:0000259" key="11">
    <source>
        <dbReference type="PROSITE" id="PS50195"/>
    </source>
</evidence>
<keyword evidence="4" id="KW-0926">Vacuole</keyword>
<proteinExistence type="inferred from homology"/>
<evidence type="ECO:0000256" key="6">
    <source>
        <dbReference type="ARBA" id="ARBA00023136"/>
    </source>
</evidence>
<dbReference type="PROSITE" id="PS50195">
    <property type="entry name" value="PX"/>
    <property type="match status" value="1"/>
</dbReference>
<evidence type="ECO:0000256" key="8">
    <source>
        <dbReference type="ARBA" id="ARBA00033774"/>
    </source>
</evidence>
<dbReference type="InterPro" id="IPR037917">
    <property type="entry name" value="Ypt35_PX"/>
</dbReference>
<dbReference type="GO" id="GO:0010008">
    <property type="term" value="C:endosome membrane"/>
    <property type="evidence" value="ECO:0007669"/>
    <property type="project" value="UniProtKB-SubCell"/>
</dbReference>
<evidence type="ECO:0000313" key="12">
    <source>
        <dbReference type="EMBL" id="KZP01779.1"/>
    </source>
</evidence>
<dbReference type="Pfam" id="PF00787">
    <property type="entry name" value="PX"/>
    <property type="match status" value="1"/>
</dbReference>
<dbReference type="CDD" id="cd07280">
    <property type="entry name" value="PX_YPT35"/>
    <property type="match status" value="1"/>
</dbReference>
<evidence type="ECO:0000256" key="4">
    <source>
        <dbReference type="ARBA" id="ARBA00022554"/>
    </source>
</evidence>
<comment type="subcellular location">
    <subcellularLocation>
        <location evidence="2">Endosome</location>
    </subcellularLocation>
    <subcellularLocation>
        <location evidence="1">Vacuole membrane</location>
        <topology evidence="1">Peripheral membrane protein</topology>
    </subcellularLocation>
</comment>
<dbReference type="AlphaFoldDB" id="A0A167SC75"/>
<dbReference type="GO" id="GO:0005774">
    <property type="term" value="C:vacuolar membrane"/>
    <property type="evidence" value="ECO:0007669"/>
    <property type="project" value="UniProtKB-SubCell"/>
</dbReference>
<evidence type="ECO:0000313" key="13">
    <source>
        <dbReference type="Proteomes" id="UP000076738"/>
    </source>
</evidence>
<dbReference type="GO" id="GO:0032266">
    <property type="term" value="F:phosphatidylinositol-3-phosphate binding"/>
    <property type="evidence" value="ECO:0007669"/>
    <property type="project" value="InterPro"/>
</dbReference>
<dbReference type="STRING" id="1330018.A0A167SC75"/>
<protein>
    <recommendedName>
        <fullName evidence="8">Endosomal/vacuolar adapter protein YPT35</fullName>
    </recommendedName>
    <alternativeName>
        <fullName evidence="9">PX domain-containing protein YPT35</fullName>
    </alternativeName>
</protein>